<keyword evidence="2" id="KW-1185">Reference proteome</keyword>
<name>A0ABS4PLJ1_9PSEU</name>
<dbReference type="Proteomes" id="UP000741013">
    <property type="component" value="Unassembled WGS sequence"/>
</dbReference>
<dbReference type="EMBL" id="JAGGMS010000001">
    <property type="protein sequence ID" value="MBP2180304.1"/>
    <property type="molecule type" value="Genomic_DNA"/>
</dbReference>
<evidence type="ECO:0000313" key="1">
    <source>
        <dbReference type="EMBL" id="MBP2180304.1"/>
    </source>
</evidence>
<reference evidence="1 2" key="1">
    <citation type="submission" date="2021-03" db="EMBL/GenBank/DDBJ databases">
        <title>Sequencing the genomes of 1000 actinobacteria strains.</title>
        <authorList>
            <person name="Klenk H.-P."/>
        </authorList>
    </citation>
    <scope>NUCLEOTIDE SEQUENCE [LARGE SCALE GENOMIC DNA]</scope>
    <source>
        <strain evidence="1 2">DSM 45510</strain>
    </source>
</reference>
<evidence type="ECO:0000313" key="2">
    <source>
        <dbReference type="Proteomes" id="UP000741013"/>
    </source>
</evidence>
<proteinExistence type="predicted"/>
<accession>A0ABS4PLJ1</accession>
<evidence type="ECO:0008006" key="3">
    <source>
        <dbReference type="Google" id="ProtNLM"/>
    </source>
</evidence>
<organism evidence="1 2">
    <name type="scientific">Amycolatopsis magusensis</name>
    <dbReference type="NCBI Taxonomy" id="882444"/>
    <lineage>
        <taxon>Bacteria</taxon>
        <taxon>Bacillati</taxon>
        <taxon>Actinomycetota</taxon>
        <taxon>Actinomycetes</taxon>
        <taxon>Pseudonocardiales</taxon>
        <taxon>Pseudonocardiaceae</taxon>
        <taxon>Amycolatopsis</taxon>
    </lineage>
</organism>
<comment type="caution">
    <text evidence="1">The sequence shown here is derived from an EMBL/GenBank/DDBJ whole genome shotgun (WGS) entry which is preliminary data.</text>
</comment>
<dbReference type="RefSeq" id="WP_209663891.1">
    <property type="nucleotide sequence ID" value="NZ_JAGGMS010000001.1"/>
</dbReference>
<protein>
    <recommendedName>
        <fullName evidence="3">Excreted virulence factor EspC, type VII ESX diderm</fullName>
    </recommendedName>
</protein>
<sequence length="109" mass="11797">MNAPVGGDQGFNADPDEIDAHAASVASTHQLLRSAVDATQARLSVDAFGDLGFGLELLCNNTMEDAVETLRRAEEAGQAHADAVRQWAEHKRVDEEEIQRLLKKVEAGE</sequence>
<gene>
    <name evidence="1" type="ORF">JOM49_001830</name>
</gene>